<evidence type="ECO:0000256" key="8">
    <source>
        <dbReference type="ARBA" id="ARBA00023034"/>
    </source>
</evidence>
<keyword evidence="6 10" id="KW-0735">Signal-anchor</keyword>
<comment type="caution">
    <text evidence="11">The sequence shown here is derived from an EMBL/GenBank/DDBJ whole genome shotgun (WGS) entry which is preliminary data.</text>
</comment>
<evidence type="ECO:0000256" key="2">
    <source>
        <dbReference type="ARBA" id="ARBA00008661"/>
    </source>
</evidence>
<evidence type="ECO:0000256" key="5">
    <source>
        <dbReference type="ARBA" id="ARBA00022692"/>
    </source>
</evidence>
<organism evidence="11 12">
    <name type="scientific">Bursaphelenchus okinawaensis</name>
    <dbReference type="NCBI Taxonomy" id="465554"/>
    <lineage>
        <taxon>Eukaryota</taxon>
        <taxon>Metazoa</taxon>
        <taxon>Ecdysozoa</taxon>
        <taxon>Nematoda</taxon>
        <taxon>Chromadorea</taxon>
        <taxon>Rhabditida</taxon>
        <taxon>Tylenchina</taxon>
        <taxon>Tylenchomorpha</taxon>
        <taxon>Aphelenchoidea</taxon>
        <taxon>Aphelenchoididae</taxon>
        <taxon>Bursaphelenchus</taxon>
    </lineage>
</organism>
<dbReference type="OrthoDB" id="6355886at2759"/>
<dbReference type="PANTHER" id="PTHR11214">
    <property type="entry name" value="BETA-1,3-N-ACETYLGLUCOSAMINYLTRANSFERASE"/>
    <property type="match status" value="1"/>
</dbReference>
<evidence type="ECO:0000313" key="12">
    <source>
        <dbReference type="Proteomes" id="UP000614601"/>
    </source>
</evidence>
<dbReference type="InterPro" id="IPR002659">
    <property type="entry name" value="Glyco_trans_31"/>
</dbReference>
<keyword evidence="7 10" id="KW-1133">Transmembrane helix</keyword>
<dbReference type="GO" id="GO:0000139">
    <property type="term" value="C:Golgi membrane"/>
    <property type="evidence" value="ECO:0007669"/>
    <property type="project" value="UniProtKB-SubCell"/>
</dbReference>
<dbReference type="Proteomes" id="UP000614601">
    <property type="component" value="Unassembled WGS sequence"/>
</dbReference>
<dbReference type="GO" id="GO:0016758">
    <property type="term" value="F:hexosyltransferase activity"/>
    <property type="evidence" value="ECO:0007669"/>
    <property type="project" value="InterPro"/>
</dbReference>
<name>A0A811L2F7_9BILA</name>
<evidence type="ECO:0000256" key="6">
    <source>
        <dbReference type="ARBA" id="ARBA00022968"/>
    </source>
</evidence>
<evidence type="ECO:0000256" key="4">
    <source>
        <dbReference type="ARBA" id="ARBA00022679"/>
    </source>
</evidence>
<dbReference type="EC" id="2.4.1.-" evidence="10"/>
<keyword evidence="9 10" id="KW-0472">Membrane</keyword>
<dbReference type="PANTHER" id="PTHR11214:SF378">
    <property type="entry name" value="BETA-1,3-GALACTOSYLTRANSFERASE 4"/>
    <property type="match status" value="1"/>
</dbReference>
<reference evidence="11" key="1">
    <citation type="submission" date="2020-09" db="EMBL/GenBank/DDBJ databases">
        <authorList>
            <person name="Kikuchi T."/>
        </authorList>
    </citation>
    <scope>NUCLEOTIDE SEQUENCE</scope>
    <source>
        <strain evidence="11">SH1</strain>
    </source>
</reference>
<gene>
    <name evidence="11" type="ORF">BOKJ2_LOCUS9415</name>
</gene>
<accession>A0A811L2F7</accession>
<dbReference type="EMBL" id="CAJFCW020000004">
    <property type="protein sequence ID" value="CAG9115000.1"/>
    <property type="molecule type" value="Genomic_DNA"/>
</dbReference>
<evidence type="ECO:0000256" key="9">
    <source>
        <dbReference type="ARBA" id="ARBA00023136"/>
    </source>
</evidence>
<keyword evidence="8 10" id="KW-0333">Golgi apparatus</keyword>
<comment type="similarity">
    <text evidence="2 10">Belongs to the glycosyltransferase 31 family.</text>
</comment>
<dbReference type="Gene3D" id="3.90.550.50">
    <property type="match status" value="1"/>
</dbReference>
<evidence type="ECO:0000256" key="7">
    <source>
        <dbReference type="ARBA" id="ARBA00022989"/>
    </source>
</evidence>
<evidence type="ECO:0000256" key="3">
    <source>
        <dbReference type="ARBA" id="ARBA00022676"/>
    </source>
</evidence>
<dbReference type="EMBL" id="CAJFDH010000004">
    <property type="protein sequence ID" value="CAD5221379.1"/>
    <property type="molecule type" value="Genomic_DNA"/>
</dbReference>
<proteinExistence type="inferred from homology"/>
<evidence type="ECO:0000256" key="1">
    <source>
        <dbReference type="ARBA" id="ARBA00004323"/>
    </source>
</evidence>
<dbReference type="Pfam" id="PF01762">
    <property type="entry name" value="Galactosyl_T"/>
    <property type="match status" value="1"/>
</dbReference>
<keyword evidence="3 10" id="KW-0328">Glycosyltransferase</keyword>
<dbReference type="AlphaFoldDB" id="A0A811L2F7"/>
<sequence length="351" mass="41035">MHILSLLEVVNLEGLWLKLRIKFGQVNIKFVLASLVISAFLLYASYHLYNDYDDYFVKNEVVLQFEADLVMDSFQAKFKNKRQKYKMMRANPKDCQGKDLAVLVMSTVAENSAKLRDAMRRVMFRDNPRVVHKFFIGYDEEFPASTLVDEMNQYNDIVYYSGKGDYRNNYLKWYAMYQWHAAYCSNVKTFVKLDDDTTVHIPRLLQWIDRDFNYLTRNVDDYLLCCLFIGMLPLRVKGDRWYISPEEYPNLVWPRYCVGFFVLTSNSTVQKLLATAEKVDFFPMDDVLLAGAVPEAAQIPIMGFAGIRSEPTVRLCSPDGLPYSFTRHNSKYAHMIEEDYQLLDDIKCAVY</sequence>
<dbReference type="GO" id="GO:0006493">
    <property type="term" value="P:protein O-linked glycosylation"/>
    <property type="evidence" value="ECO:0007669"/>
    <property type="project" value="TreeGrafter"/>
</dbReference>
<feature type="transmembrane region" description="Helical" evidence="10">
    <location>
        <begin position="30"/>
        <end position="49"/>
    </location>
</feature>
<dbReference type="Proteomes" id="UP000783686">
    <property type="component" value="Unassembled WGS sequence"/>
</dbReference>
<evidence type="ECO:0000313" key="11">
    <source>
        <dbReference type="EMBL" id="CAD5221379.1"/>
    </source>
</evidence>
<keyword evidence="4" id="KW-0808">Transferase</keyword>
<evidence type="ECO:0000256" key="10">
    <source>
        <dbReference type="RuleBase" id="RU363063"/>
    </source>
</evidence>
<protein>
    <recommendedName>
        <fullName evidence="10">Hexosyltransferase</fullName>
        <ecNumber evidence="10">2.4.1.-</ecNumber>
    </recommendedName>
</protein>
<keyword evidence="12" id="KW-1185">Reference proteome</keyword>
<keyword evidence="5 10" id="KW-0812">Transmembrane</keyword>
<comment type="subcellular location">
    <subcellularLocation>
        <location evidence="1 10">Golgi apparatus membrane</location>
        <topology evidence="1 10">Single-pass type II membrane protein</topology>
    </subcellularLocation>
</comment>